<dbReference type="InterPro" id="IPR003961">
    <property type="entry name" value="FN3_dom"/>
</dbReference>
<dbReference type="InterPro" id="IPR050964">
    <property type="entry name" value="Striated_Muscle_Regulatory"/>
</dbReference>
<dbReference type="OrthoDB" id="261433at2759"/>
<dbReference type="SUPFAM" id="SSF49265">
    <property type="entry name" value="Fibronectin type III"/>
    <property type="match status" value="2"/>
</dbReference>
<dbReference type="CDD" id="cd00063">
    <property type="entry name" value="FN3"/>
    <property type="match status" value="3"/>
</dbReference>
<organism evidence="3 4">
    <name type="scientific">Wuchereria bancrofti</name>
    <dbReference type="NCBI Taxonomy" id="6293"/>
    <lineage>
        <taxon>Eukaryota</taxon>
        <taxon>Metazoa</taxon>
        <taxon>Ecdysozoa</taxon>
        <taxon>Nematoda</taxon>
        <taxon>Chromadorea</taxon>
        <taxon>Rhabditida</taxon>
        <taxon>Spirurina</taxon>
        <taxon>Spiruromorpha</taxon>
        <taxon>Filarioidea</taxon>
        <taxon>Onchocercidae</taxon>
        <taxon>Wuchereria</taxon>
    </lineage>
</organism>
<accession>A0A3P7GMA9</accession>
<dbReference type="EMBL" id="UYWW01013293">
    <property type="protein sequence ID" value="VDM23282.1"/>
    <property type="molecule type" value="Genomic_DNA"/>
</dbReference>
<keyword evidence="1" id="KW-0677">Repeat</keyword>
<dbReference type="FunCoup" id="A0A3P7GMA9">
    <property type="interactions" value="182"/>
</dbReference>
<dbReference type="Gene3D" id="2.60.40.10">
    <property type="entry name" value="Immunoglobulins"/>
    <property type="match status" value="3"/>
</dbReference>
<dbReference type="PANTHER" id="PTHR13817:SF173">
    <property type="entry name" value="FRAZZLED"/>
    <property type="match status" value="1"/>
</dbReference>
<evidence type="ECO:0000313" key="4">
    <source>
        <dbReference type="Proteomes" id="UP000270924"/>
    </source>
</evidence>
<gene>
    <name evidence="3" type="ORF">WBA_LOCUS12919</name>
</gene>
<dbReference type="AlphaFoldDB" id="A0A3P7GMA9"/>
<evidence type="ECO:0000256" key="1">
    <source>
        <dbReference type="ARBA" id="ARBA00022737"/>
    </source>
</evidence>
<proteinExistence type="predicted"/>
<dbReference type="PROSITE" id="PS50853">
    <property type="entry name" value="FN3"/>
    <property type="match status" value="2"/>
</dbReference>
<dbReference type="InParanoid" id="A0A3P7GMA9"/>
<dbReference type="SMART" id="SM00060">
    <property type="entry name" value="FN3"/>
    <property type="match status" value="2"/>
</dbReference>
<evidence type="ECO:0000313" key="3">
    <source>
        <dbReference type="EMBL" id="VDM23282.1"/>
    </source>
</evidence>
<keyword evidence="4" id="KW-1185">Reference proteome</keyword>
<feature type="domain" description="Fibronectin type-III" evidence="2">
    <location>
        <begin position="125"/>
        <end position="235"/>
    </location>
</feature>
<dbReference type="InterPro" id="IPR036116">
    <property type="entry name" value="FN3_sf"/>
</dbReference>
<protein>
    <recommendedName>
        <fullName evidence="2">Fibronectin type-III domain-containing protein</fullName>
    </recommendedName>
</protein>
<dbReference type="InterPro" id="IPR013783">
    <property type="entry name" value="Ig-like_fold"/>
</dbReference>
<sequence>MDNLKPGQRYELTIRTASSSERVSSVAAIVEITMPREDEYFEVGNLIISSYFKSTDQGIVNLTWDVPTNMQNQIKAYNVQYSEVGKEEWHQLQFNNSHPSASLTNLKRFLKLFYAKYSIKIVKNPIKKVDVIYTHEIDGVRLQWTLEDFLPANLVDGYDVYLSDNPDIPDAEWLYYPVSATSQQQSNDIVSNSANSLTLHDLQPGHSYYVRINVRKKDGEIIRASSIYHFKTMEHNEFREHRQGNTLSYRSLSPGRVQIAWTYPSFILPYITGSSIMYAESNDLPTKQWKRVILVDPRQNSIVLEQLKPNSRYFIRILPQINNTFHDSNIIDTFEIRTGIENHMQSSNPNNIQSSVLQQHEKQHENMMTKSENGKLILNACNPHSIKNECLWNERCVPIIEGHFRGLCIPASLRNAIINN</sequence>
<name>A0A3P7GMA9_WUCBA</name>
<dbReference type="Pfam" id="PF00041">
    <property type="entry name" value="fn3"/>
    <property type="match status" value="1"/>
</dbReference>
<dbReference type="Proteomes" id="UP000270924">
    <property type="component" value="Unassembled WGS sequence"/>
</dbReference>
<evidence type="ECO:0000259" key="2">
    <source>
        <dbReference type="PROSITE" id="PS50853"/>
    </source>
</evidence>
<reference evidence="3 4" key="1">
    <citation type="submission" date="2018-11" db="EMBL/GenBank/DDBJ databases">
        <authorList>
            <consortium name="Pathogen Informatics"/>
        </authorList>
    </citation>
    <scope>NUCLEOTIDE SEQUENCE [LARGE SCALE GENOMIC DNA]</scope>
</reference>
<dbReference type="PANTHER" id="PTHR13817">
    <property type="entry name" value="TITIN"/>
    <property type="match status" value="1"/>
</dbReference>
<feature type="domain" description="Fibronectin type-III" evidence="2">
    <location>
        <begin position="243"/>
        <end position="341"/>
    </location>
</feature>